<proteinExistence type="inferred from homology"/>
<evidence type="ECO:0000256" key="1">
    <source>
        <dbReference type="ARBA" id="ARBA00005417"/>
    </source>
</evidence>
<keyword evidence="7" id="KW-1185">Reference proteome</keyword>
<keyword evidence="2" id="KW-0813">Transport</keyword>
<evidence type="ECO:0000256" key="4">
    <source>
        <dbReference type="ARBA" id="ARBA00022840"/>
    </source>
</evidence>
<comment type="similarity">
    <text evidence="1">Belongs to the ABC transporter superfamily.</text>
</comment>
<dbReference type="Pfam" id="PF00005">
    <property type="entry name" value="ABC_tran"/>
    <property type="match status" value="1"/>
</dbReference>
<dbReference type="InterPro" id="IPR003593">
    <property type="entry name" value="AAA+_ATPase"/>
</dbReference>
<dbReference type="InterPro" id="IPR017871">
    <property type="entry name" value="ABC_transporter-like_CS"/>
</dbReference>
<feature type="domain" description="ABC transporter" evidence="5">
    <location>
        <begin position="4"/>
        <end position="242"/>
    </location>
</feature>
<dbReference type="EMBL" id="CP135445">
    <property type="protein sequence ID" value="WRY35744.1"/>
    <property type="molecule type" value="Genomic_DNA"/>
</dbReference>
<keyword evidence="3" id="KW-0547">Nucleotide-binding</keyword>
<reference evidence="6 7" key="1">
    <citation type="submission" date="2023-09" db="EMBL/GenBank/DDBJ databases">
        <title>Thioclava shenzhenensis sp. nov., a multidrug resistant bacteria-antagonizing species isolated from coastal seawater.</title>
        <authorList>
            <person name="Long M."/>
        </authorList>
    </citation>
    <scope>NUCLEOTIDE SEQUENCE [LARGE SCALE GENOMIC DNA]</scope>
    <source>
        <strain evidence="6 7">FTW29</strain>
        <plasmid evidence="6 7">unnamed2</plasmid>
    </source>
</reference>
<evidence type="ECO:0000313" key="7">
    <source>
        <dbReference type="Proteomes" id="UP001623290"/>
    </source>
</evidence>
<dbReference type="InterPro" id="IPR050319">
    <property type="entry name" value="ABC_transp_ATP-bind"/>
</dbReference>
<dbReference type="Proteomes" id="UP001623290">
    <property type="component" value="Plasmid unnamed2"/>
</dbReference>
<dbReference type="Gene3D" id="3.40.50.300">
    <property type="entry name" value="P-loop containing nucleotide triphosphate hydrolases"/>
    <property type="match status" value="1"/>
</dbReference>
<dbReference type="PROSITE" id="PS50893">
    <property type="entry name" value="ABC_TRANSPORTER_2"/>
    <property type="match status" value="1"/>
</dbReference>
<dbReference type="GO" id="GO:0005524">
    <property type="term" value="F:ATP binding"/>
    <property type="evidence" value="ECO:0007669"/>
    <property type="project" value="UniProtKB-KW"/>
</dbReference>
<name>A0ABZ1E6Y7_9RHOB</name>
<evidence type="ECO:0000259" key="5">
    <source>
        <dbReference type="PROSITE" id="PS50893"/>
    </source>
</evidence>
<dbReference type="InterPro" id="IPR003439">
    <property type="entry name" value="ABC_transporter-like_ATP-bd"/>
</dbReference>
<dbReference type="PROSITE" id="PS00211">
    <property type="entry name" value="ABC_TRANSPORTER_1"/>
    <property type="match status" value="1"/>
</dbReference>
<protein>
    <submittedName>
        <fullName evidence="6">ABC transporter ATP-binding protein</fullName>
    </submittedName>
</protein>
<dbReference type="RefSeq" id="WP_330629487.1">
    <property type="nucleotide sequence ID" value="NZ_CP135445.1"/>
</dbReference>
<sequence>MTLLRLHRLTRHYGETPALSAVDLQLAQGEILGLVGASGSGKSTLARIVMALDSPSSGEVHLAGRNLFALPPKALRAARADMQMVFQDPYSSLDPRRKIGTSVAEPLHLRPLPRAERNARIAQALTEVGLAPEDAEKYPHQFSGGQRQRIAIARALILRPKLLVADEPTSALDLAVQAQILDLLRHLRDSHGLAILLVTHNLAVVEALCDRVAVMQAGRIVETGPTAQVLEAPTHPYTQRLMAAELPLTP</sequence>
<dbReference type="PANTHER" id="PTHR43776">
    <property type="entry name" value="TRANSPORT ATP-BINDING PROTEIN"/>
    <property type="match status" value="1"/>
</dbReference>
<geneLocation type="plasmid" evidence="6 7">
    <name>unnamed2</name>
</geneLocation>
<dbReference type="SUPFAM" id="SSF52540">
    <property type="entry name" value="P-loop containing nucleoside triphosphate hydrolases"/>
    <property type="match status" value="1"/>
</dbReference>
<dbReference type="PANTHER" id="PTHR43776:SF7">
    <property type="entry name" value="D,D-DIPEPTIDE TRANSPORT ATP-BINDING PROTEIN DDPF-RELATED"/>
    <property type="match status" value="1"/>
</dbReference>
<dbReference type="InterPro" id="IPR027417">
    <property type="entry name" value="P-loop_NTPase"/>
</dbReference>
<evidence type="ECO:0000256" key="3">
    <source>
        <dbReference type="ARBA" id="ARBA00022741"/>
    </source>
</evidence>
<dbReference type="CDD" id="cd03257">
    <property type="entry name" value="ABC_NikE_OppD_transporters"/>
    <property type="match status" value="1"/>
</dbReference>
<keyword evidence="6" id="KW-0614">Plasmid</keyword>
<gene>
    <name evidence="6" type="ORF">RPE78_16050</name>
</gene>
<dbReference type="SMART" id="SM00382">
    <property type="entry name" value="AAA"/>
    <property type="match status" value="1"/>
</dbReference>
<accession>A0ABZ1E6Y7</accession>
<organism evidence="6 7">
    <name type="scientific">Thioclava litoralis</name>
    <dbReference type="NCBI Taxonomy" id="3076557"/>
    <lineage>
        <taxon>Bacteria</taxon>
        <taxon>Pseudomonadati</taxon>
        <taxon>Pseudomonadota</taxon>
        <taxon>Alphaproteobacteria</taxon>
        <taxon>Rhodobacterales</taxon>
        <taxon>Paracoccaceae</taxon>
        <taxon>Thioclava</taxon>
    </lineage>
</organism>
<keyword evidence="4 6" id="KW-0067">ATP-binding</keyword>
<evidence type="ECO:0000313" key="6">
    <source>
        <dbReference type="EMBL" id="WRY35744.1"/>
    </source>
</evidence>
<evidence type="ECO:0000256" key="2">
    <source>
        <dbReference type="ARBA" id="ARBA00022448"/>
    </source>
</evidence>